<evidence type="ECO:0000313" key="14">
    <source>
        <dbReference type="Proteomes" id="UP000028181"/>
    </source>
</evidence>
<dbReference type="InterPro" id="IPR009056">
    <property type="entry name" value="Cyt_c-like_dom"/>
</dbReference>
<name>A0A068SUC1_NEOGA</name>
<keyword evidence="5 9" id="KW-0479">Metal-binding</keyword>
<protein>
    <recommendedName>
        <fullName evidence="2">Cytochrome c1</fullName>
    </recommendedName>
</protein>
<dbReference type="OrthoDB" id="9808471at2"/>
<dbReference type="PANTHER" id="PTHR10266">
    <property type="entry name" value="CYTOCHROME C1"/>
    <property type="match status" value="1"/>
</dbReference>
<feature type="binding site" description="covalent" evidence="9">
    <location>
        <position position="77"/>
    </location>
    <ligand>
        <name>heme c</name>
        <dbReference type="ChEBI" id="CHEBI:61717"/>
    </ligand>
</feature>
<dbReference type="PROSITE" id="PS51007">
    <property type="entry name" value="CYTC"/>
    <property type="match status" value="1"/>
</dbReference>
<dbReference type="FunFam" id="1.10.760.10:FF:000011">
    <property type="entry name" value="Cytochrome c1, putative"/>
    <property type="match status" value="1"/>
</dbReference>
<evidence type="ECO:0000256" key="7">
    <source>
        <dbReference type="ARBA" id="ARBA00023004"/>
    </source>
</evidence>
<organism evidence="13 14">
    <name type="scientific">Neorhizobium galegae bv. orientalis str. HAMBI 540</name>
    <dbReference type="NCBI Taxonomy" id="1028800"/>
    <lineage>
        <taxon>Bacteria</taxon>
        <taxon>Pseudomonadati</taxon>
        <taxon>Pseudomonadota</taxon>
        <taxon>Alphaproteobacteria</taxon>
        <taxon>Hyphomicrobiales</taxon>
        <taxon>Rhizobiaceae</taxon>
        <taxon>Rhizobium/Agrobacterium group</taxon>
        <taxon>Neorhizobium</taxon>
    </lineage>
</organism>
<feature type="binding site" description="covalent" evidence="9">
    <location>
        <position position="81"/>
    </location>
    <ligand>
        <name>heme c</name>
        <dbReference type="ChEBI" id="CHEBI:61717"/>
    </ligand>
</feature>
<dbReference type="eggNOG" id="COG2857">
    <property type="taxonomic scope" value="Bacteria"/>
</dbReference>
<evidence type="ECO:0000256" key="9">
    <source>
        <dbReference type="PIRSR" id="PIRSR602326-1"/>
    </source>
</evidence>
<dbReference type="Pfam" id="PF02167">
    <property type="entry name" value="Cytochrom_C1"/>
    <property type="match status" value="1"/>
</dbReference>
<gene>
    <name evidence="13" type="ORF">RG540_CH25290</name>
</gene>
<feature type="binding site" description="covalent" evidence="9">
    <location>
        <position position="219"/>
    </location>
    <ligand>
        <name>heme c</name>
        <dbReference type="ChEBI" id="CHEBI:61717"/>
    </ligand>
</feature>
<reference evidence="14" key="1">
    <citation type="journal article" date="2014" name="BMC Genomics">
        <title>Genome sequencing of two Neorhizobium galegae strains reveals a noeT gene responsible for the unusual acetylation of the nodulation factors.</title>
        <authorList>
            <person name="Osterman J."/>
            <person name="Marsh J."/>
            <person name="Laine P.K."/>
            <person name="Zeng Z."/>
            <person name="Alatalo E."/>
            <person name="Sullivan J.T."/>
            <person name="Young J.P."/>
            <person name="Thomas-Oates J."/>
            <person name="Paulin L."/>
            <person name="Lindstrom K."/>
        </authorList>
    </citation>
    <scope>NUCLEOTIDE SEQUENCE [LARGE SCALE GENOMIC DNA]</scope>
    <source>
        <strain evidence="14">HAMBI 540</strain>
    </source>
</reference>
<feature type="domain" description="Cytochrome c" evidence="12">
    <location>
        <begin position="64"/>
        <end position="253"/>
    </location>
</feature>
<keyword evidence="6 10" id="KW-1133">Transmembrane helix</keyword>
<keyword evidence="3 9" id="KW-0349">Heme</keyword>
<evidence type="ECO:0000259" key="12">
    <source>
        <dbReference type="PROSITE" id="PS51007"/>
    </source>
</evidence>
<dbReference type="GO" id="GO:0009055">
    <property type="term" value="F:electron transfer activity"/>
    <property type="evidence" value="ECO:0007669"/>
    <property type="project" value="InterPro"/>
</dbReference>
<dbReference type="GO" id="GO:0020037">
    <property type="term" value="F:heme binding"/>
    <property type="evidence" value="ECO:0007669"/>
    <property type="project" value="InterPro"/>
</dbReference>
<feature type="transmembrane region" description="Helical" evidence="10">
    <location>
        <begin position="263"/>
        <end position="281"/>
    </location>
</feature>
<dbReference type="InterPro" id="IPR002326">
    <property type="entry name" value="Cyt_c1"/>
</dbReference>
<dbReference type="PATRIC" id="fig|1028800.3.peg.2557"/>
<keyword evidence="7 9" id="KW-0408">Iron</keyword>
<dbReference type="InterPro" id="IPR036909">
    <property type="entry name" value="Cyt_c-like_dom_sf"/>
</dbReference>
<dbReference type="GeneID" id="24255283"/>
<evidence type="ECO:0000256" key="5">
    <source>
        <dbReference type="ARBA" id="ARBA00022723"/>
    </source>
</evidence>
<dbReference type="Gene3D" id="1.10.760.10">
    <property type="entry name" value="Cytochrome c-like domain"/>
    <property type="match status" value="1"/>
</dbReference>
<dbReference type="EMBL" id="HG938353">
    <property type="protein sequence ID" value="CDN48695.1"/>
    <property type="molecule type" value="Genomic_DNA"/>
</dbReference>
<dbReference type="RefSeq" id="WP_038588337.1">
    <property type="nucleotide sequence ID" value="NZ_HG938353.1"/>
</dbReference>
<keyword evidence="14" id="KW-1185">Reference proteome</keyword>
<feature type="chain" id="PRO_5001653314" description="Cytochrome c1" evidence="11">
    <location>
        <begin position="25"/>
        <end position="291"/>
    </location>
</feature>
<dbReference type="PANTHER" id="PTHR10266:SF3">
    <property type="entry name" value="CYTOCHROME C1, HEME PROTEIN, MITOCHONDRIAL"/>
    <property type="match status" value="1"/>
</dbReference>
<accession>A0A068SUC1</accession>
<dbReference type="HOGENOM" id="CLU_040334_1_2_5"/>
<keyword evidence="11" id="KW-0732">Signal</keyword>
<dbReference type="GO" id="GO:0046872">
    <property type="term" value="F:metal ion binding"/>
    <property type="evidence" value="ECO:0007669"/>
    <property type="project" value="UniProtKB-KW"/>
</dbReference>
<dbReference type="Proteomes" id="UP000028181">
    <property type="component" value="Chromosome I"/>
</dbReference>
<evidence type="ECO:0000313" key="13">
    <source>
        <dbReference type="EMBL" id="CDN48695.1"/>
    </source>
</evidence>
<dbReference type="GO" id="GO:0016020">
    <property type="term" value="C:membrane"/>
    <property type="evidence" value="ECO:0007669"/>
    <property type="project" value="UniProtKB-SubCell"/>
</dbReference>
<sequence>MKKLVTSLVSLAFLAGMGVASAVAQENHAAAPAAEHSETPHFPINHPKETDWSFAGPFGHYDKGQLQRGLKIYTEVCSACHSMRLVSFRTLEGLGYSEAQVKAFAANYKVQDGPNDEGEMFERTAVPSDYFPSPFPNTQAAAAANNGAAPPDMSLLAKARGVTRGFPQFIFDMFTQYQQGGPDYIHSLLTGYQEPPAGVQVPPGGHYNPYFSAAASLAMAPPLSADQVTYEDGTPQTVDQYAKDISAFLMWAAEPHLEERKRTGFMVMIFLLIFTGLIYLTKKSVYASKEH</sequence>
<evidence type="ECO:0000256" key="3">
    <source>
        <dbReference type="ARBA" id="ARBA00022617"/>
    </source>
</evidence>
<comment type="cofactor">
    <cofactor evidence="9">
        <name>heme c</name>
        <dbReference type="ChEBI" id="CHEBI:61717"/>
    </cofactor>
    <text evidence="9">Binds 1 heme c group covalently per subunit.</text>
</comment>
<feature type="binding site" description="covalent" evidence="9">
    <location>
        <position position="80"/>
    </location>
    <ligand>
        <name>heme c</name>
        <dbReference type="ChEBI" id="CHEBI:61717"/>
    </ligand>
</feature>
<keyword evidence="4 10" id="KW-0812">Transmembrane</keyword>
<dbReference type="AlphaFoldDB" id="A0A068SUC1"/>
<proteinExistence type="predicted"/>
<evidence type="ECO:0000256" key="2">
    <source>
        <dbReference type="ARBA" id="ARBA00016165"/>
    </source>
</evidence>
<evidence type="ECO:0000256" key="10">
    <source>
        <dbReference type="SAM" id="Phobius"/>
    </source>
</evidence>
<dbReference type="PRINTS" id="PR00603">
    <property type="entry name" value="CYTOCHROMEC1"/>
</dbReference>
<evidence type="ECO:0000256" key="11">
    <source>
        <dbReference type="SAM" id="SignalP"/>
    </source>
</evidence>
<comment type="subcellular location">
    <subcellularLocation>
        <location evidence="1">Membrane</location>
    </subcellularLocation>
</comment>
<keyword evidence="8 10" id="KW-0472">Membrane</keyword>
<feature type="signal peptide" evidence="11">
    <location>
        <begin position="1"/>
        <end position="24"/>
    </location>
</feature>
<dbReference type="KEGG" id="ngg:RG540_CH25290"/>
<dbReference type="SUPFAM" id="SSF46626">
    <property type="entry name" value="Cytochrome c"/>
    <property type="match status" value="1"/>
</dbReference>
<evidence type="ECO:0000256" key="1">
    <source>
        <dbReference type="ARBA" id="ARBA00004370"/>
    </source>
</evidence>
<evidence type="ECO:0000256" key="8">
    <source>
        <dbReference type="ARBA" id="ARBA00023136"/>
    </source>
</evidence>
<evidence type="ECO:0000256" key="4">
    <source>
        <dbReference type="ARBA" id="ARBA00022692"/>
    </source>
</evidence>
<dbReference type="Gene3D" id="1.20.5.100">
    <property type="entry name" value="Cytochrome c1, transmembrane anchor, C-terminal"/>
    <property type="match status" value="1"/>
</dbReference>
<evidence type="ECO:0000256" key="6">
    <source>
        <dbReference type="ARBA" id="ARBA00022989"/>
    </source>
</evidence>